<organism evidence="5 6">
    <name type="scientific">Caerostris darwini</name>
    <dbReference type="NCBI Taxonomy" id="1538125"/>
    <lineage>
        <taxon>Eukaryota</taxon>
        <taxon>Metazoa</taxon>
        <taxon>Ecdysozoa</taxon>
        <taxon>Arthropoda</taxon>
        <taxon>Chelicerata</taxon>
        <taxon>Arachnida</taxon>
        <taxon>Araneae</taxon>
        <taxon>Araneomorphae</taxon>
        <taxon>Entelegynae</taxon>
        <taxon>Araneoidea</taxon>
        <taxon>Araneidae</taxon>
        <taxon>Caerostris</taxon>
    </lineage>
</organism>
<feature type="chain" id="PRO_5043730384" evidence="3">
    <location>
        <begin position="17"/>
        <end position="117"/>
    </location>
</feature>
<comment type="caution">
    <text evidence="5">The sequence shown here is derived from an EMBL/GenBank/DDBJ whole genome shotgun (WGS) entry which is preliminary data.</text>
</comment>
<dbReference type="Pfam" id="PF00084">
    <property type="entry name" value="Sushi"/>
    <property type="match status" value="1"/>
</dbReference>
<dbReference type="EMBL" id="BPLQ01001117">
    <property type="protein sequence ID" value="GIX78633.1"/>
    <property type="molecule type" value="Genomic_DNA"/>
</dbReference>
<name>A0AAV4N3P5_9ARAC</name>
<dbReference type="CDD" id="cd00033">
    <property type="entry name" value="CCP"/>
    <property type="match status" value="1"/>
</dbReference>
<dbReference type="SMART" id="SM00032">
    <property type="entry name" value="CCP"/>
    <property type="match status" value="1"/>
</dbReference>
<dbReference type="InterPro" id="IPR000436">
    <property type="entry name" value="Sushi_SCR_CCP_dom"/>
</dbReference>
<evidence type="ECO:0000256" key="3">
    <source>
        <dbReference type="SAM" id="SignalP"/>
    </source>
</evidence>
<keyword evidence="2" id="KW-0768">Sushi</keyword>
<dbReference type="Gene3D" id="2.10.70.10">
    <property type="entry name" value="Complement Module, domain 1"/>
    <property type="match status" value="1"/>
</dbReference>
<comment type="caution">
    <text evidence="2">Lacks conserved residue(s) required for the propagation of feature annotation.</text>
</comment>
<keyword evidence="1" id="KW-1015">Disulfide bond</keyword>
<dbReference type="InterPro" id="IPR035976">
    <property type="entry name" value="Sushi/SCR/CCP_sf"/>
</dbReference>
<evidence type="ECO:0000313" key="6">
    <source>
        <dbReference type="Proteomes" id="UP001054837"/>
    </source>
</evidence>
<accession>A0AAV4N3P5</accession>
<dbReference type="PROSITE" id="PS50923">
    <property type="entry name" value="SUSHI"/>
    <property type="match status" value="1"/>
</dbReference>
<evidence type="ECO:0000313" key="5">
    <source>
        <dbReference type="EMBL" id="GIX78633.1"/>
    </source>
</evidence>
<dbReference type="AlphaFoldDB" id="A0AAV4N3P5"/>
<feature type="domain" description="Sushi" evidence="4">
    <location>
        <begin position="15"/>
        <end position="75"/>
    </location>
</feature>
<sequence>MLLWILVANFITKAFSCGYPGSPSHSTVTFNTETVQTGTVATYRCEPGFDLLGPIRRLCVENGTWIPIGIPVCGHQQQLDFQYPVKRTFAAVASGFNPQFNESGFNLQLSQLQLIYK</sequence>
<protein>
    <submittedName>
        <fullName evidence="5">Sushi domain-containing protein</fullName>
    </submittedName>
</protein>
<gene>
    <name evidence="5" type="primary">AVEN_93887_1</name>
    <name evidence="5" type="ORF">CDAR_369981</name>
</gene>
<evidence type="ECO:0000256" key="1">
    <source>
        <dbReference type="ARBA" id="ARBA00023157"/>
    </source>
</evidence>
<dbReference type="Proteomes" id="UP001054837">
    <property type="component" value="Unassembled WGS sequence"/>
</dbReference>
<feature type="signal peptide" evidence="3">
    <location>
        <begin position="1"/>
        <end position="16"/>
    </location>
</feature>
<keyword evidence="3" id="KW-0732">Signal</keyword>
<dbReference type="SUPFAM" id="SSF57535">
    <property type="entry name" value="Complement control module/SCR domain"/>
    <property type="match status" value="1"/>
</dbReference>
<keyword evidence="6" id="KW-1185">Reference proteome</keyword>
<proteinExistence type="predicted"/>
<reference evidence="5 6" key="1">
    <citation type="submission" date="2021-06" db="EMBL/GenBank/DDBJ databases">
        <title>Caerostris darwini draft genome.</title>
        <authorList>
            <person name="Kono N."/>
            <person name="Arakawa K."/>
        </authorList>
    </citation>
    <scope>NUCLEOTIDE SEQUENCE [LARGE SCALE GENOMIC DNA]</scope>
</reference>
<evidence type="ECO:0000259" key="4">
    <source>
        <dbReference type="PROSITE" id="PS50923"/>
    </source>
</evidence>
<evidence type="ECO:0000256" key="2">
    <source>
        <dbReference type="PROSITE-ProRule" id="PRU00302"/>
    </source>
</evidence>